<reference evidence="1 2" key="1">
    <citation type="journal article" date="2012" name="J. Bacteriol.">
        <title>De Novo Genome Project of Cupriavidus basilensis OR16.</title>
        <authorList>
            <person name="Cserhati M."/>
            <person name="Kriszt B."/>
            <person name="Szoboszlay S."/>
            <person name="Toth A."/>
            <person name="Szabo I."/>
            <person name="Tancsics A."/>
            <person name="Nagy I."/>
            <person name="Horvath B."/>
            <person name="Nagy I."/>
            <person name="Kukolya J."/>
        </authorList>
    </citation>
    <scope>NUCLEOTIDE SEQUENCE [LARGE SCALE GENOMIC DNA]</scope>
    <source>
        <strain evidence="1 2">OR16</strain>
    </source>
</reference>
<name>H1S0B0_9BURK</name>
<comment type="caution">
    <text evidence="1">The sequence shown here is derived from an EMBL/GenBank/DDBJ whole genome shotgun (WGS) entry which is preliminary data.</text>
</comment>
<organism evidence="1 2">
    <name type="scientific">Cupriavidus basilensis OR16</name>
    <dbReference type="NCBI Taxonomy" id="1127483"/>
    <lineage>
        <taxon>Bacteria</taxon>
        <taxon>Pseudomonadati</taxon>
        <taxon>Pseudomonadota</taxon>
        <taxon>Betaproteobacteria</taxon>
        <taxon>Burkholderiales</taxon>
        <taxon>Burkholderiaceae</taxon>
        <taxon>Cupriavidus</taxon>
    </lineage>
</organism>
<protein>
    <submittedName>
        <fullName evidence="1">Uncharacterized protein</fullName>
    </submittedName>
</protein>
<dbReference type="OrthoDB" id="5295943at2"/>
<dbReference type="AlphaFoldDB" id="H1S0B0"/>
<proteinExistence type="predicted"/>
<dbReference type="Proteomes" id="UP000005808">
    <property type="component" value="Unassembled WGS sequence"/>
</dbReference>
<gene>
    <name evidence="1" type="ORF">OR16_05147</name>
</gene>
<evidence type="ECO:0000313" key="2">
    <source>
        <dbReference type="Proteomes" id="UP000005808"/>
    </source>
</evidence>
<dbReference type="PATRIC" id="fig|1127483.3.peg.1024"/>
<accession>H1S0B0</accession>
<dbReference type="Pfam" id="PF06676">
    <property type="entry name" value="DUF1178"/>
    <property type="match status" value="1"/>
</dbReference>
<evidence type="ECO:0000313" key="1">
    <source>
        <dbReference type="EMBL" id="EHP44046.1"/>
    </source>
</evidence>
<dbReference type="EMBL" id="AHJE01000013">
    <property type="protein sequence ID" value="EHP44046.1"/>
    <property type="molecule type" value="Genomic_DNA"/>
</dbReference>
<sequence>MKVLDLRCAQDHRFEGWFASEDDAQSQISQNLVQCPVCEDHAITRLPSAPRLNLSGAAGAPAGKPAGAKAPMAPATMQSLYLKAVKQVLARTEDVGERFAEEARRMHYDEAPERGIRGTASPDEVQALADEGIDTFQLVPVSHRHHWRRAWISTIRRPTMPSAPKCAAGWRPLCRRKSAARF</sequence>
<dbReference type="InterPro" id="IPR009562">
    <property type="entry name" value="DUF1178"/>
</dbReference>